<organism evidence="9 10">
    <name type="scientific">Sporisorium scitamineum</name>
    <dbReference type="NCBI Taxonomy" id="49012"/>
    <lineage>
        <taxon>Eukaryota</taxon>
        <taxon>Fungi</taxon>
        <taxon>Dikarya</taxon>
        <taxon>Basidiomycota</taxon>
        <taxon>Ustilaginomycotina</taxon>
        <taxon>Ustilaginomycetes</taxon>
        <taxon>Ustilaginales</taxon>
        <taxon>Ustilaginaceae</taxon>
        <taxon>Sporisorium</taxon>
    </lineage>
</organism>
<feature type="compositionally biased region" description="Low complexity" evidence="5">
    <location>
        <begin position="133"/>
        <end position="145"/>
    </location>
</feature>
<keyword evidence="4" id="KW-0904">Protein phosphatase</keyword>
<dbReference type="InterPro" id="IPR000340">
    <property type="entry name" value="Dual-sp_phosphatase_cat-dom"/>
</dbReference>
<gene>
    <name evidence="9" type="primary">SSCI09390.1</name>
    <name evidence="8" type="ORF">SPSC_01715</name>
</gene>
<dbReference type="GO" id="GO:0004725">
    <property type="term" value="F:protein tyrosine phosphatase activity"/>
    <property type="evidence" value="ECO:0007669"/>
    <property type="project" value="UniProtKB-EC"/>
</dbReference>
<evidence type="ECO:0000259" key="7">
    <source>
        <dbReference type="PROSITE" id="PS50056"/>
    </source>
</evidence>
<dbReference type="AlphaFoldDB" id="A0A0F7S0T4"/>
<dbReference type="STRING" id="49012.A0A0F7S0T4"/>
<dbReference type="EMBL" id="LK056662">
    <property type="protein sequence ID" value="CDU23085.1"/>
    <property type="molecule type" value="Genomic_DNA"/>
</dbReference>
<feature type="region of interest" description="Disordered" evidence="5">
    <location>
        <begin position="462"/>
        <end position="528"/>
    </location>
</feature>
<sequence length="528" mass="57108">MAAGTAGPPVDDLIRNTIPTDLFWQSDPLSQRTDPSLSRSSSIKSKLDFSVALPSLPANPALSQALAPASNCNSPVELQLANVLFLRSEANSPDDAISPTPLPPKSPTRPAVPTIFASPEHAVHACSTAMPPAASSSFNNNNNAATQPLSMSPSPVNGTAESLPPHPTRPGRPTLTRLNTSEMLRTQTSSTLEPAPARPNANRKSPTALKLQLDTSVPRRSATMNSYPHANRPNQRAMLQPPPPLSPATPARTASMTEVNNAGPSRNSANPHESRTADSHLARSNFSFEEFDFQVSTILPDFLYLGPNVQSEQAVEELREMGVRRILNVACEIDELGPLQLRNRFRRYLKLPMLDSVEAKGVQDSIEQACSFLDDARLRSEPVYVHCKAGKSRSVTIVIAYLIHALGWTLQRSYSYVADRRADICPNIGFVAELMRYEEKELKLARSTGIYGDPADGLLSKSSTHSTPAWNHSKGVDQSKATESAPSLSTPARDDAHVHLNGTKHWSAGGSLLSQSSPDLPSLTFSRT</sequence>
<dbReference type="PROSITE" id="PS50054">
    <property type="entry name" value="TYR_PHOSPHATASE_DUAL"/>
    <property type="match status" value="1"/>
</dbReference>
<dbReference type="GO" id="GO:0005737">
    <property type="term" value="C:cytoplasm"/>
    <property type="evidence" value="ECO:0007669"/>
    <property type="project" value="TreeGrafter"/>
</dbReference>
<dbReference type="Proteomes" id="UP000242770">
    <property type="component" value="Unassembled WGS sequence"/>
</dbReference>
<accession>A0A0F7S0T4</accession>
<evidence type="ECO:0000256" key="1">
    <source>
        <dbReference type="ARBA" id="ARBA00008601"/>
    </source>
</evidence>
<feature type="compositionally biased region" description="Low complexity" evidence="5">
    <location>
        <begin position="511"/>
        <end position="528"/>
    </location>
</feature>
<evidence type="ECO:0000313" key="9">
    <source>
        <dbReference type="EMBL" id="CDW95938.1"/>
    </source>
</evidence>
<dbReference type="InterPro" id="IPR029021">
    <property type="entry name" value="Prot-tyrosine_phosphatase-like"/>
</dbReference>
<evidence type="ECO:0000256" key="2">
    <source>
        <dbReference type="ARBA" id="ARBA00013064"/>
    </source>
</evidence>
<proteinExistence type="inferred from homology"/>
<dbReference type="PANTHER" id="PTHR10159">
    <property type="entry name" value="DUAL SPECIFICITY PROTEIN PHOSPHATASE"/>
    <property type="match status" value="1"/>
</dbReference>
<keyword evidence="3" id="KW-0378">Hydrolase</keyword>
<dbReference type="OrthoDB" id="273181at2759"/>
<evidence type="ECO:0000256" key="5">
    <source>
        <dbReference type="SAM" id="MobiDB-lite"/>
    </source>
</evidence>
<reference evidence="9" key="3">
    <citation type="submission" date="2014-06" db="EMBL/GenBank/DDBJ databases">
        <authorList>
            <person name="Berkman J.Paul."/>
        </authorList>
    </citation>
    <scope>NUCLEOTIDE SEQUENCE [LARGE SCALE GENOMIC DNA]</scope>
</reference>
<dbReference type="EMBL" id="CCFA01000486">
    <property type="protein sequence ID" value="CDW95938.1"/>
    <property type="molecule type" value="Genomic_DNA"/>
</dbReference>
<protein>
    <recommendedName>
        <fullName evidence="2">protein-tyrosine-phosphatase</fullName>
        <ecNumber evidence="2">3.1.3.48</ecNumber>
    </recommendedName>
</protein>
<reference evidence="10" key="2">
    <citation type="submission" date="2014-06" db="EMBL/GenBank/DDBJ databases">
        <authorList>
            <person name="Berkman P.J."/>
        </authorList>
    </citation>
    <scope>NUCLEOTIDE SEQUENCE [LARGE SCALE GENOMIC DNA]</scope>
</reference>
<evidence type="ECO:0000256" key="4">
    <source>
        <dbReference type="ARBA" id="ARBA00022912"/>
    </source>
</evidence>
<dbReference type="CDD" id="cd14498">
    <property type="entry name" value="DSP"/>
    <property type="match status" value="1"/>
</dbReference>
<dbReference type="InterPro" id="IPR020422">
    <property type="entry name" value="TYR_PHOSPHATASE_DUAL_dom"/>
</dbReference>
<feature type="compositionally biased region" description="Polar residues" evidence="5">
    <location>
        <begin position="146"/>
        <end position="160"/>
    </location>
</feature>
<feature type="compositionally biased region" description="Polar residues" evidence="5">
    <location>
        <begin position="479"/>
        <end position="490"/>
    </location>
</feature>
<dbReference type="GO" id="GO:0043409">
    <property type="term" value="P:negative regulation of MAPK cascade"/>
    <property type="evidence" value="ECO:0007669"/>
    <property type="project" value="TreeGrafter"/>
</dbReference>
<feature type="domain" description="Tyrosine-protein phosphatase" evidence="6">
    <location>
        <begin position="294"/>
        <end position="443"/>
    </location>
</feature>
<dbReference type="FunFam" id="3.90.190.10:FF:000120">
    <property type="entry name" value="MAP kinase phosphatase, putative"/>
    <property type="match status" value="1"/>
</dbReference>
<feature type="domain" description="Tyrosine specific protein phosphatases" evidence="7">
    <location>
        <begin position="363"/>
        <end position="421"/>
    </location>
</feature>
<feature type="compositionally biased region" description="Polar residues" evidence="5">
    <location>
        <begin position="256"/>
        <end position="271"/>
    </location>
</feature>
<evidence type="ECO:0000259" key="6">
    <source>
        <dbReference type="PROSITE" id="PS50054"/>
    </source>
</evidence>
<evidence type="ECO:0000313" key="10">
    <source>
        <dbReference type="Proteomes" id="UP000242770"/>
    </source>
</evidence>
<dbReference type="EC" id="3.1.3.48" evidence="2"/>
<comment type="similarity">
    <text evidence="1">Belongs to the protein-tyrosine phosphatase family. Non-receptor class dual specificity subfamily.</text>
</comment>
<dbReference type="PROSITE" id="PS50056">
    <property type="entry name" value="TYR_PHOSPHATASE_2"/>
    <property type="match status" value="1"/>
</dbReference>
<feature type="region of interest" description="Disordered" evidence="5">
    <location>
        <begin position="132"/>
        <end position="278"/>
    </location>
</feature>
<reference evidence="8" key="1">
    <citation type="submission" date="2014-06" db="EMBL/GenBank/DDBJ databases">
        <authorList>
            <person name="Ju J."/>
            <person name="Zhang J."/>
        </authorList>
    </citation>
    <scope>NUCLEOTIDE SEQUENCE</scope>
    <source>
        <strain evidence="8">SscI8</strain>
    </source>
</reference>
<dbReference type="InterPro" id="IPR000387">
    <property type="entry name" value="Tyr_Pase_dom"/>
</dbReference>
<feature type="compositionally biased region" description="Polar residues" evidence="5">
    <location>
        <begin position="222"/>
        <end position="234"/>
    </location>
</feature>
<dbReference type="SMART" id="SM00195">
    <property type="entry name" value="DSPc"/>
    <property type="match status" value="1"/>
</dbReference>
<name>A0A0F7S0T4_9BASI</name>
<dbReference type="Gene3D" id="3.90.190.10">
    <property type="entry name" value="Protein tyrosine phosphatase superfamily"/>
    <property type="match status" value="1"/>
</dbReference>
<evidence type="ECO:0000256" key="3">
    <source>
        <dbReference type="ARBA" id="ARBA00022801"/>
    </source>
</evidence>
<dbReference type="SUPFAM" id="SSF52799">
    <property type="entry name" value="(Phosphotyrosine protein) phosphatases II"/>
    <property type="match status" value="1"/>
</dbReference>
<feature type="compositionally biased region" description="Polar residues" evidence="5">
    <location>
        <begin position="176"/>
        <end position="192"/>
    </location>
</feature>
<keyword evidence="10" id="KW-1185">Reference proteome</keyword>
<dbReference type="PANTHER" id="PTHR10159:SF530">
    <property type="entry name" value="DUAL SPECIFICITY PROTEIN PHOSPHATASE DDB_G0271350-RELATED"/>
    <property type="match status" value="1"/>
</dbReference>
<evidence type="ECO:0000313" key="8">
    <source>
        <dbReference type="EMBL" id="CDU23085.1"/>
    </source>
</evidence>
<dbReference type="Pfam" id="PF00782">
    <property type="entry name" value="DSPc"/>
    <property type="match status" value="1"/>
</dbReference>